<evidence type="ECO:0000256" key="1">
    <source>
        <dbReference type="SAM" id="MobiDB-lite"/>
    </source>
</evidence>
<keyword evidence="2" id="KW-0812">Transmembrane</keyword>
<dbReference type="RefSeq" id="WP_176753084.1">
    <property type="nucleotide sequence ID" value="NZ_BJVZ01000007.1"/>
</dbReference>
<dbReference type="Proteomes" id="UP000199334">
    <property type="component" value="Unassembled WGS sequence"/>
</dbReference>
<evidence type="ECO:0000313" key="5">
    <source>
        <dbReference type="EMBL" id="SDN85806.1"/>
    </source>
</evidence>
<name>A0A1H0EU35_9BACI</name>
<dbReference type="AlphaFoldDB" id="A0A1H0EU35"/>
<accession>A0A1H0EU35</accession>
<dbReference type="InterPro" id="IPR025645">
    <property type="entry name" value="DUF4349"/>
</dbReference>
<feature type="region of interest" description="Disordered" evidence="1">
    <location>
        <begin position="33"/>
        <end position="69"/>
    </location>
</feature>
<feature type="domain" description="DUF4349" evidence="4">
    <location>
        <begin position="75"/>
        <end position="291"/>
    </location>
</feature>
<evidence type="ECO:0000259" key="4">
    <source>
        <dbReference type="Pfam" id="PF14257"/>
    </source>
</evidence>
<keyword evidence="2" id="KW-0472">Membrane</keyword>
<organism evidence="5 6">
    <name type="scientific">Tenuibacillus multivorans</name>
    <dbReference type="NCBI Taxonomy" id="237069"/>
    <lineage>
        <taxon>Bacteria</taxon>
        <taxon>Bacillati</taxon>
        <taxon>Bacillota</taxon>
        <taxon>Bacilli</taxon>
        <taxon>Bacillales</taxon>
        <taxon>Bacillaceae</taxon>
        <taxon>Tenuibacillus</taxon>
    </lineage>
</organism>
<gene>
    <name evidence="5" type="ORF">SAMN05216498_0063</name>
</gene>
<dbReference type="EMBL" id="FNIG01000010">
    <property type="protein sequence ID" value="SDN85806.1"/>
    <property type="molecule type" value="Genomic_DNA"/>
</dbReference>
<proteinExistence type="predicted"/>
<dbReference type="STRING" id="237069.SAMN05216498_0063"/>
<protein>
    <recommendedName>
        <fullName evidence="4">DUF4349 domain-containing protein</fullName>
    </recommendedName>
</protein>
<evidence type="ECO:0000256" key="3">
    <source>
        <dbReference type="SAM" id="SignalP"/>
    </source>
</evidence>
<feature type="signal peptide" evidence="3">
    <location>
        <begin position="1"/>
        <end position="18"/>
    </location>
</feature>
<keyword evidence="6" id="KW-1185">Reference proteome</keyword>
<reference evidence="5 6" key="1">
    <citation type="submission" date="2016-10" db="EMBL/GenBank/DDBJ databases">
        <authorList>
            <person name="de Groot N.N."/>
        </authorList>
    </citation>
    <scope>NUCLEOTIDE SEQUENCE [LARGE SCALE GENOMIC DNA]</scope>
    <source>
        <strain evidence="5 6">CGMCC 1.3442</strain>
    </source>
</reference>
<keyword evidence="3" id="KW-0732">Signal</keyword>
<evidence type="ECO:0000256" key="2">
    <source>
        <dbReference type="SAM" id="Phobius"/>
    </source>
</evidence>
<evidence type="ECO:0000313" key="6">
    <source>
        <dbReference type="Proteomes" id="UP000199334"/>
    </source>
</evidence>
<feature type="chain" id="PRO_5039229482" description="DUF4349 domain-containing protein" evidence="3">
    <location>
        <begin position="19"/>
        <end position="301"/>
    </location>
</feature>
<dbReference type="PROSITE" id="PS51257">
    <property type="entry name" value="PROKAR_LIPOPROTEIN"/>
    <property type="match status" value="1"/>
</dbReference>
<sequence length="301" mass="33602">MKKLLLLTSFLLVIGLYACSNEGEDSEIADLAESNEEKAASDDAGFSESEDRDMSGNQNEADGEDTAVDNQATNQMIIKTGRISIEVSNFNQATEKIRDELDHMNGYVVQSSSHKRGEEENMYGEIIVRVPQEHFTSFMNNIESENARVLSKSEEGEDVTEEYVDLEARLKAKEAVETRLLSFMEDAEKTEDLLKISDDLSSVQSEIEQIKGRMNYLENHVAYSTVTITIQEKAISVPEVQSQSELNTFAKAQKLFMDSLNFLLNIGSGVVVAIVGLSPVLIPLLIIGLIVFFRIRRTKND</sequence>
<keyword evidence="2" id="KW-1133">Transmembrane helix</keyword>
<feature type="transmembrane region" description="Helical" evidence="2">
    <location>
        <begin position="262"/>
        <end position="293"/>
    </location>
</feature>
<dbReference type="Pfam" id="PF14257">
    <property type="entry name" value="DUF4349"/>
    <property type="match status" value="1"/>
</dbReference>